<evidence type="ECO:0000256" key="1">
    <source>
        <dbReference type="ARBA" id="ARBA00006525"/>
    </source>
</evidence>
<comment type="similarity">
    <text evidence="1">Belongs to the DprA/Smf family.</text>
</comment>
<gene>
    <name evidence="3" type="ORF">J2Z75_000349</name>
</gene>
<dbReference type="EMBL" id="JAGGJV010000001">
    <property type="protein sequence ID" value="MBP1856869.1"/>
    <property type="molecule type" value="Genomic_DNA"/>
</dbReference>
<dbReference type="PANTHER" id="PTHR43022">
    <property type="entry name" value="PROTEIN SMF"/>
    <property type="match status" value="1"/>
</dbReference>
<reference evidence="3 4" key="1">
    <citation type="submission" date="2021-03" db="EMBL/GenBank/DDBJ databases">
        <title>Genomic Encyclopedia of Type Strains, Phase IV (KMG-IV): sequencing the most valuable type-strain genomes for metagenomic binning, comparative biology and taxonomic classification.</title>
        <authorList>
            <person name="Goeker M."/>
        </authorList>
    </citation>
    <scope>NUCLEOTIDE SEQUENCE [LARGE SCALE GENOMIC DNA]</scope>
    <source>
        <strain evidence="3 4">DSM 26427</strain>
    </source>
</reference>
<sequence length="243" mass="26535">MDKPVKTPKRRNGYVGPSRSFTDTLQNLLQKYGRSGGGDGQFDLLRSYGAKDVFVYCAGDIRFLASKVVSIVGTREISEAGIKRANRLSRELAEMGVVVMSGLAKGVDSVAHLGAINAGGKTAAVIGTPLDRAYPAENAQLQMDIYNHHLLISPFGVGEEVYRSNFPTRNRVMALLSDATVIVEASDTSGTLHQAVECQKNGRWLFIMKSVAEDPKLSWPAKFLNHPRTQVLESTLDIIEALR</sequence>
<accession>A0ABS4EG24</accession>
<dbReference type="Proteomes" id="UP000823786">
    <property type="component" value="Unassembled WGS sequence"/>
</dbReference>
<evidence type="ECO:0000313" key="4">
    <source>
        <dbReference type="Proteomes" id="UP000823786"/>
    </source>
</evidence>
<dbReference type="PANTHER" id="PTHR43022:SF1">
    <property type="entry name" value="PROTEIN SMF"/>
    <property type="match status" value="1"/>
</dbReference>
<dbReference type="Gene3D" id="3.40.50.450">
    <property type="match status" value="1"/>
</dbReference>
<dbReference type="InterPro" id="IPR003488">
    <property type="entry name" value="DprA"/>
</dbReference>
<name>A0ABS4EG24_9HYPH</name>
<comment type="caution">
    <text evidence="3">The sequence shown here is derived from an EMBL/GenBank/DDBJ whole genome shotgun (WGS) entry which is preliminary data.</text>
</comment>
<organism evidence="3 4">
    <name type="scientific">Rhizobium herbae</name>
    <dbReference type="NCBI Taxonomy" id="508661"/>
    <lineage>
        <taxon>Bacteria</taxon>
        <taxon>Pseudomonadati</taxon>
        <taxon>Pseudomonadota</taxon>
        <taxon>Alphaproteobacteria</taxon>
        <taxon>Hyphomicrobiales</taxon>
        <taxon>Rhizobiaceae</taxon>
        <taxon>Rhizobium/Agrobacterium group</taxon>
        <taxon>Rhizobium</taxon>
    </lineage>
</organism>
<proteinExistence type="inferred from homology"/>
<feature type="domain" description="Smf/DprA SLOG" evidence="2">
    <location>
        <begin position="49"/>
        <end position="242"/>
    </location>
</feature>
<keyword evidence="4" id="KW-1185">Reference proteome</keyword>
<protein>
    <submittedName>
        <fullName evidence="3">DNA processing protein</fullName>
    </submittedName>
</protein>
<dbReference type="Pfam" id="PF02481">
    <property type="entry name" value="DNA_processg_A"/>
    <property type="match status" value="1"/>
</dbReference>
<dbReference type="InterPro" id="IPR057666">
    <property type="entry name" value="DrpA_SLOG"/>
</dbReference>
<evidence type="ECO:0000259" key="2">
    <source>
        <dbReference type="Pfam" id="PF02481"/>
    </source>
</evidence>
<dbReference type="RefSeq" id="WP_209846833.1">
    <property type="nucleotide sequence ID" value="NZ_JAGGJV010000001.1"/>
</dbReference>
<evidence type="ECO:0000313" key="3">
    <source>
        <dbReference type="EMBL" id="MBP1856869.1"/>
    </source>
</evidence>
<dbReference type="SUPFAM" id="SSF102405">
    <property type="entry name" value="MCP/YpsA-like"/>
    <property type="match status" value="1"/>
</dbReference>